<name>A0AA38G4A7_TAXCH</name>
<feature type="non-terminal residue" evidence="1">
    <location>
        <position position="88"/>
    </location>
</feature>
<keyword evidence="2" id="KW-1185">Reference proteome</keyword>
<dbReference type="Proteomes" id="UP000824469">
    <property type="component" value="Unassembled WGS sequence"/>
</dbReference>
<evidence type="ECO:0000313" key="1">
    <source>
        <dbReference type="EMBL" id="KAH9316066.1"/>
    </source>
</evidence>
<accession>A0AA38G4A7</accession>
<proteinExistence type="predicted"/>
<comment type="caution">
    <text evidence="1">The sequence shown here is derived from an EMBL/GenBank/DDBJ whole genome shotgun (WGS) entry which is preliminary data.</text>
</comment>
<dbReference type="EMBL" id="JAHRHJ020000005">
    <property type="protein sequence ID" value="KAH9316066.1"/>
    <property type="molecule type" value="Genomic_DNA"/>
</dbReference>
<protein>
    <submittedName>
        <fullName evidence="1">Uncharacterized protein</fullName>
    </submittedName>
</protein>
<gene>
    <name evidence="1" type="ORF">KI387_024693</name>
</gene>
<dbReference type="AlphaFoldDB" id="A0AA38G4A7"/>
<sequence>MAAASMTTTSTVPKAILLPSNDAVTLTPKISSSSVKFQYKPMAGRIHGKVGMNRKGRSMQVVAMSSPSPAEEKIATLVEEKIQQAKKR</sequence>
<reference evidence="1 2" key="1">
    <citation type="journal article" date="2021" name="Nat. Plants">
        <title>The Taxus genome provides insights into paclitaxel biosynthesis.</title>
        <authorList>
            <person name="Xiong X."/>
            <person name="Gou J."/>
            <person name="Liao Q."/>
            <person name="Li Y."/>
            <person name="Zhou Q."/>
            <person name="Bi G."/>
            <person name="Li C."/>
            <person name="Du R."/>
            <person name="Wang X."/>
            <person name="Sun T."/>
            <person name="Guo L."/>
            <person name="Liang H."/>
            <person name="Lu P."/>
            <person name="Wu Y."/>
            <person name="Zhang Z."/>
            <person name="Ro D.K."/>
            <person name="Shang Y."/>
            <person name="Huang S."/>
            <person name="Yan J."/>
        </authorList>
    </citation>
    <scope>NUCLEOTIDE SEQUENCE [LARGE SCALE GENOMIC DNA]</scope>
    <source>
        <strain evidence="1">Ta-2019</strain>
    </source>
</reference>
<organism evidence="1 2">
    <name type="scientific">Taxus chinensis</name>
    <name type="common">Chinese yew</name>
    <name type="synonym">Taxus wallichiana var. chinensis</name>
    <dbReference type="NCBI Taxonomy" id="29808"/>
    <lineage>
        <taxon>Eukaryota</taxon>
        <taxon>Viridiplantae</taxon>
        <taxon>Streptophyta</taxon>
        <taxon>Embryophyta</taxon>
        <taxon>Tracheophyta</taxon>
        <taxon>Spermatophyta</taxon>
        <taxon>Pinopsida</taxon>
        <taxon>Pinidae</taxon>
        <taxon>Conifers II</taxon>
        <taxon>Cupressales</taxon>
        <taxon>Taxaceae</taxon>
        <taxon>Taxus</taxon>
    </lineage>
</organism>
<evidence type="ECO:0000313" key="2">
    <source>
        <dbReference type="Proteomes" id="UP000824469"/>
    </source>
</evidence>